<evidence type="ECO:0000313" key="2">
    <source>
        <dbReference type="Proteomes" id="UP000593567"/>
    </source>
</evidence>
<dbReference type="GO" id="GO:0043022">
    <property type="term" value="F:ribosome binding"/>
    <property type="evidence" value="ECO:0007669"/>
    <property type="project" value="TreeGrafter"/>
</dbReference>
<name>A0A7J7KKD1_BUGNE</name>
<accession>A0A7J7KKD1</accession>
<dbReference type="PANTHER" id="PTHR42908">
    <property type="entry name" value="TRANSLATION ELONGATION FACTOR-RELATED"/>
    <property type="match status" value="1"/>
</dbReference>
<dbReference type="GO" id="GO:0042256">
    <property type="term" value="P:cytosolic ribosome assembly"/>
    <property type="evidence" value="ECO:0007669"/>
    <property type="project" value="TreeGrafter"/>
</dbReference>
<dbReference type="GO" id="GO:1990904">
    <property type="term" value="C:ribonucleoprotein complex"/>
    <property type="evidence" value="ECO:0007669"/>
    <property type="project" value="TreeGrafter"/>
</dbReference>
<sequence>MDNIWKVYNTILEQSRDVSQLEKLASALNVKVAAKDLKSSDNRVTVKAIMSQWLPISRATLSMVADYTPSPLDIAEERVEALMCDHSVKFDSLHDETRALKSHFLKCSSEDSEPVIVYVSKMFAVDREIFPENQPG</sequence>
<keyword evidence="2" id="KW-1185">Reference proteome</keyword>
<proteinExistence type="predicted"/>
<dbReference type="Proteomes" id="UP000593567">
    <property type="component" value="Unassembled WGS sequence"/>
</dbReference>
<dbReference type="EMBL" id="VXIV02000316">
    <property type="protein sequence ID" value="KAF6039039.1"/>
    <property type="molecule type" value="Genomic_DNA"/>
</dbReference>
<dbReference type="Gene3D" id="3.90.1430.10">
    <property type="entry name" value="Yeast translation eEF2 (G' domain)"/>
    <property type="match status" value="1"/>
</dbReference>
<evidence type="ECO:0000313" key="1">
    <source>
        <dbReference type="EMBL" id="KAF6039039.1"/>
    </source>
</evidence>
<dbReference type="OrthoDB" id="364892at2759"/>
<gene>
    <name evidence="1" type="ORF">EB796_002656</name>
</gene>
<organism evidence="1 2">
    <name type="scientific">Bugula neritina</name>
    <name type="common">Brown bryozoan</name>
    <name type="synonym">Sertularia neritina</name>
    <dbReference type="NCBI Taxonomy" id="10212"/>
    <lineage>
        <taxon>Eukaryota</taxon>
        <taxon>Metazoa</taxon>
        <taxon>Spiralia</taxon>
        <taxon>Lophotrochozoa</taxon>
        <taxon>Bryozoa</taxon>
        <taxon>Gymnolaemata</taxon>
        <taxon>Cheilostomatida</taxon>
        <taxon>Flustrina</taxon>
        <taxon>Buguloidea</taxon>
        <taxon>Bugulidae</taxon>
        <taxon>Bugula</taxon>
    </lineage>
</organism>
<comment type="caution">
    <text evidence="1">The sequence shown here is derived from an EMBL/GenBank/DDBJ whole genome shotgun (WGS) entry which is preliminary data.</text>
</comment>
<dbReference type="GO" id="GO:0003924">
    <property type="term" value="F:GTPase activity"/>
    <property type="evidence" value="ECO:0007669"/>
    <property type="project" value="TreeGrafter"/>
</dbReference>
<dbReference type="AlphaFoldDB" id="A0A7J7KKD1"/>
<reference evidence="1" key="1">
    <citation type="submission" date="2020-06" db="EMBL/GenBank/DDBJ databases">
        <title>Draft genome of Bugula neritina, a colonial animal packing powerful symbionts and potential medicines.</title>
        <authorList>
            <person name="Rayko M."/>
        </authorList>
    </citation>
    <scope>NUCLEOTIDE SEQUENCE [LARGE SCALE GENOMIC DNA]</scope>
    <source>
        <strain evidence="1">Kwan_BN1</strain>
    </source>
</reference>
<dbReference type="GO" id="GO:0005829">
    <property type="term" value="C:cytosol"/>
    <property type="evidence" value="ECO:0007669"/>
    <property type="project" value="TreeGrafter"/>
</dbReference>
<dbReference type="PANTHER" id="PTHR42908:SF3">
    <property type="entry name" value="ELONGATION FACTOR-LIKE GTPASE 1"/>
    <property type="match status" value="1"/>
</dbReference>
<protein>
    <submittedName>
        <fullName evidence="1">EFTUD1</fullName>
    </submittedName>
</protein>